<sequence length="197" mass="22479">MRILLVLAHPLAESFNAAIAVEIRKALSENGHEVDFLDLYAEDFDPRLSASERRGYYDDPYDSSGVDDIARRIRTADGLFLVFPQWSFNMPAMMKGFFDRIFAPGIGFEHNPTGGLIKPALGNLDYVWAFTTTGTPWWVVNLYMGHPVRRLLKRGTRSYCPKMPGFRMVNMHGVDSSTDRQRKAHLKRVRRAVLSLK</sequence>
<keyword evidence="2" id="KW-0560">Oxidoreductase</keyword>
<dbReference type="PANTHER" id="PTHR10204">
    <property type="entry name" value="NAD P H OXIDOREDUCTASE-RELATED"/>
    <property type="match status" value="1"/>
</dbReference>
<dbReference type="Proteomes" id="UP000295097">
    <property type="component" value="Unassembled WGS sequence"/>
</dbReference>
<evidence type="ECO:0000256" key="2">
    <source>
        <dbReference type="ARBA" id="ARBA00023002"/>
    </source>
</evidence>
<dbReference type="GO" id="GO:0003955">
    <property type="term" value="F:NAD(P)H dehydrogenase (quinone) activity"/>
    <property type="evidence" value="ECO:0007669"/>
    <property type="project" value="TreeGrafter"/>
</dbReference>
<name>A0A4R3NWA1_9HYPH</name>
<dbReference type="EMBL" id="SMAR01000005">
    <property type="protein sequence ID" value="TCT42064.1"/>
    <property type="molecule type" value="Genomic_DNA"/>
</dbReference>
<organism evidence="4 5">
    <name type="scientific">Martelella mediterranea</name>
    <dbReference type="NCBI Taxonomy" id="293089"/>
    <lineage>
        <taxon>Bacteria</taxon>
        <taxon>Pseudomonadati</taxon>
        <taxon>Pseudomonadota</taxon>
        <taxon>Alphaproteobacteria</taxon>
        <taxon>Hyphomicrobiales</taxon>
        <taxon>Aurantimonadaceae</taxon>
        <taxon>Martelella</taxon>
    </lineage>
</organism>
<evidence type="ECO:0000313" key="5">
    <source>
        <dbReference type="Proteomes" id="UP000295097"/>
    </source>
</evidence>
<comment type="similarity">
    <text evidence="1">Belongs to the NAD(P)H dehydrogenase (quinone) family.</text>
</comment>
<dbReference type="Pfam" id="PF02525">
    <property type="entry name" value="Flavodoxin_2"/>
    <property type="match status" value="1"/>
</dbReference>
<dbReference type="AlphaFoldDB" id="A0A4R3NWA1"/>
<protein>
    <submittedName>
        <fullName evidence="4">Putative NADPH-quinone reductase</fullName>
    </submittedName>
</protein>
<comment type="caution">
    <text evidence="4">The sequence shown here is derived from an EMBL/GenBank/DDBJ whole genome shotgun (WGS) entry which is preliminary data.</text>
</comment>
<accession>A0A4R3NWA1</accession>
<evidence type="ECO:0000313" key="4">
    <source>
        <dbReference type="EMBL" id="TCT42064.1"/>
    </source>
</evidence>
<gene>
    <name evidence="4" type="ORF">EDC90_100579</name>
</gene>
<dbReference type="InterPro" id="IPR003680">
    <property type="entry name" value="Flavodoxin_fold"/>
</dbReference>
<dbReference type="InterPro" id="IPR029039">
    <property type="entry name" value="Flavoprotein-like_sf"/>
</dbReference>
<dbReference type="PANTHER" id="PTHR10204:SF34">
    <property type="entry name" value="NAD(P)H DEHYDROGENASE [QUINONE] 1 ISOFORM 1"/>
    <property type="match status" value="1"/>
</dbReference>
<dbReference type="SUPFAM" id="SSF52218">
    <property type="entry name" value="Flavoproteins"/>
    <property type="match status" value="1"/>
</dbReference>
<dbReference type="GO" id="GO:0005829">
    <property type="term" value="C:cytosol"/>
    <property type="evidence" value="ECO:0007669"/>
    <property type="project" value="TreeGrafter"/>
</dbReference>
<dbReference type="InterPro" id="IPR051545">
    <property type="entry name" value="NAD(P)H_dehydrogenase_qn"/>
</dbReference>
<feature type="domain" description="Flavodoxin-like fold" evidence="3">
    <location>
        <begin position="1"/>
        <end position="190"/>
    </location>
</feature>
<evidence type="ECO:0000259" key="3">
    <source>
        <dbReference type="Pfam" id="PF02525"/>
    </source>
</evidence>
<keyword evidence="5" id="KW-1185">Reference proteome</keyword>
<dbReference type="RefSeq" id="WP_132309255.1">
    <property type="nucleotide sequence ID" value="NZ_SMAR01000005.1"/>
</dbReference>
<dbReference type="Gene3D" id="3.40.50.360">
    <property type="match status" value="1"/>
</dbReference>
<evidence type="ECO:0000256" key="1">
    <source>
        <dbReference type="ARBA" id="ARBA00006252"/>
    </source>
</evidence>
<dbReference type="OrthoDB" id="9798454at2"/>
<proteinExistence type="inferred from homology"/>
<reference evidence="4 5" key="1">
    <citation type="submission" date="2019-03" db="EMBL/GenBank/DDBJ databases">
        <title>Freshwater and sediment microbial communities from various areas in North America, analyzing microbe dynamics in response to fracking.</title>
        <authorList>
            <person name="Lamendella R."/>
        </authorList>
    </citation>
    <scope>NUCLEOTIDE SEQUENCE [LARGE SCALE GENOMIC DNA]</scope>
    <source>
        <strain evidence="4 5">175.2</strain>
    </source>
</reference>